<protein>
    <submittedName>
        <fullName evidence="2">Putative secreted protein</fullName>
    </submittedName>
</protein>
<organism evidence="2">
    <name type="scientific">Anopheles darlingi</name>
    <name type="common">Mosquito</name>
    <dbReference type="NCBI Taxonomy" id="43151"/>
    <lineage>
        <taxon>Eukaryota</taxon>
        <taxon>Metazoa</taxon>
        <taxon>Ecdysozoa</taxon>
        <taxon>Arthropoda</taxon>
        <taxon>Hexapoda</taxon>
        <taxon>Insecta</taxon>
        <taxon>Pterygota</taxon>
        <taxon>Neoptera</taxon>
        <taxon>Endopterygota</taxon>
        <taxon>Diptera</taxon>
        <taxon>Nematocera</taxon>
        <taxon>Culicoidea</taxon>
        <taxon>Culicidae</taxon>
        <taxon>Anophelinae</taxon>
        <taxon>Anopheles</taxon>
    </lineage>
</organism>
<dbReference type="EMBL" id="GGFL01010862">
    <property type="protein sequence ID" value="MBW75040.1"/>
    <property type="molecule type" value="Transcribed_RNA"/>
</dbReference>
<dbReference type="AlphaFoldDB" id="A0A2M4DBR4"/>
<accession>A0A2M4DBR4</accession>
<name>A0A2M4DBR4_ANODA</name>
<sequence length="132" mass="15129">MGVFLLMSLQMSSSLTQSSESYSYASVSYSYLSHRETERNVPEEQACKICALGTSPYHSLSLDLTRSLYLSVIAQYTLYKYNFPSLPLTVRTHARTHCTTITRWFARSRFDLMPSRTLTFCYNMLVHATGIK</sequence>
<evidence type="ECO:0000313" key="2">
    <source>
        <dbReference type="EMBL" id="MBW75040.1"/>
    </source>
</evidence>
<evidence type="ECO:0000256" key="1">
    <source>
        <dbReference type="SAM" id="SignalP"/>
    </source>
</evidence>
<keyword evidence="1" id="KW-0732">Signal</keyword>
<feature type="signal peptide" evidence="1">
    <location>
        <begin position="1"/>
        <end position="21"/>
    </location>
</feature>
<reference evidence="2" key="1">
    <citation type="submission" date="2018-01" db="EMBL/GenBank/DDBJ databases">
        <title>An insight into the sialome of Amazonian anophelines.</title>
        <authorList>
            <person name="Ribeiro J.M."/>
            <person name="Scarpassa V."/>
            <person name="Calvo E."/>
        </authorList>
    </citation>
    <scope>NUCLEOTIDE SEQUENCE</scope>
</reference>
<proteinExistence type="predicted"/>
<feature type="chain" id="PRO_5014941281" evidence="1">
    <location>
        <begin position="22"/>
        <end position="132"/>
    </location>
</feature>